<organism evidence="1 2">
    <name type="scientific">Populus deltoides</name>
    <name type="common">Eastern poplar</name>
    <name type="synonym">Eastern cottonwood</name>
    <dbReference type="NCBI Taxonomy" id="3696"/>
    <lineage>
        <taxon>Eukaryota</taxon>
        <taxon>Viridiplantae</taxon>
        <taxon>Streptophyta</taxon>
        <taxon>Embryophyta</taxon>
        <taxon>Tracheophyta</taxon>
        <taxon>Spermatophyta</taxon>
        <taxon>Magnoliopsida</taxon>
        <taxon>eudicotyledons</taxon>
        <taxon>Gunneridae</taxon>
        <taxon>Pentapetalae</taxon>
        <taxon>rosids</taxon>
        <taxon>fabids</taxon>
        <taxon>Malpighiales</taxon>
        <taxon>Salicaceae</taxon>
        <taxon>Saliceae</taxon>
        <taxon>Populus</taxon>
    </lineage>
</organism>
<comment type="caution">
    <text evidence="1">The sequence shown here is derived from an EMBL/GenBank/DDBJ whole genome shotgun (WGS) entry which is preliminary data.</text>
</comment>
<proteinExistence type="predicted"/>
<gene>
    <name evidence="1" type="ORF">H0E87_008192</name>
</gene>
<protein>
    <submittedName>
        <fullName evidence="1">Uncharacterized protein</fullName>
    </submittedName>
</protein>
<accession>A0A8T2YZJ8</accession>
<dbReference type="Proteomes" id="UP000807159">
    <property type="component" value="Chromosome 4"/>
</dbReference>
<reference evidence="1" key="1">
    <citation type="journal article" date="2021" name="J. Hered.">
        <title>Genome Assembly of Salicaceae Populus deltoides (Eastern Cottonwood) I-69 Based on Nanopore Sequencing and Hi-C Technologies.</title>
        <authorList>
            <person name="Bai S."/>
            <person name="Wu H."/>
            <person name="Zhang J."/>
            <person name="Pan Z."/>
            <person name="Zhao W."/>
            <person name="Li Z."/>
            <person name="Tong C."/>
        </authorList>
    </citation>
    <scope>NUCLEOTIDE SEQUENCE</scope>
    <source>
        <tissue evidence="1">Leaf</tissue>
    </source>
</reference>
<evidence type="ECO:0000313" key="1">
    <source>
        <dbReference type="EMBL" id="KAH8510545.1"/>
    </source>
</evidence>
<sequence>MVKECGGGRGRGEGGNYGGSDGDMIIIVRVLGVRACLGGDKERYDKELGKEKGEINEAKGEKRRRVLSYDFRKAVGVAFKSMDKTPEHLGSHESSTFSRCQVHVQGSETGLRINFPVNIISTRVNDQSTYKAYNKFVDQLLACGQKQKSTQETGKIQFSNRRFPGDGCFLTCVIREKSFTKANISAAI</sequence>
<name>A0A8T2YZJ8_POPDE</name>
<keyword evidence="2" id="KW-1185">Reference proteome</keyword>
<dbReference type="EMBL" id="JACEGQ020000004">
    <property type="protein sequence ID" value="KAH8510545.1"/>
    <property type="molecule type" value="Genomic_DNA"/>
</dbReference>
<evidence type="ECO:0000313" key="2">
    <source>
        <dbReference type="Proteomes" id="UP000807159"/>
    </source>
</evidence>
<dbReference type="AlphaFoldDB" id="A0A8T2YZJ8"/>